<evidence type="ECO:0000256" key="1">
    <source>
        <dbReference type="SAM" id="MobiDB-lite"/>
    </source>
</evidence>
<name>A0A5K3FIF8_MESCO</name>
<feature type="region of interest" description="Disordered" evidence="1">
    <location>
        <begin position="141"/>
        <end position="171"/>
    </location>
</feature>
<sequence length="171" mass="19041">MCGFVSKKRKTSHLRRDRYEKRVSDAARPTIPAPDAMVGGSKWHFVQSDSLIARFLTPFTLHQCDESADCDYSPCQTSVVCCLCASVNLRHTKKNIQLEARPTRDCGFCAGVRSQLPSVMCNTPVTVRVCANAPLPLAVNTSPRPPNLRSEPTRHRQNDPIPLPTLPLFRP</sequence>
<dbReference type="AlphaFoldDB" id="A0A5K3FIF8"/>
<protein>
    <submittedName>
        <fullName evidence="2">Uncharacterized protein</fullName>
    </submittedName>
</protein>
<organism evidence="2">
    <name type="scientific">Mesocestoides corti</name>
    <name type="common">Flatworm</name>
    <dbReference type="NCBI Taxonomy" id="53468"/>
    <lineage>
        <taxon>Eukaryota</taxon>
        <taxon>Metazoa</taxon>
        <taxon>Spiralia</taxon>
        <taxon>Lophotrochozoa</taxon>
        <taxon>Platyhelminthes</taxon>
        <taxon>Cestoda</taxon>
        <taxon>Eucestoda</taxon>
        <taxon>Cyclophyllidea</taxon>
        <taxon>Mesocestoididae</taxon>
        <taxon>Mesocestoides</taxon>
    </lineage>
</organism>
<proteinExistence type="predicted"/>
<feature type="compositionally biased region" description="Pro residues" evidence="1">
    <location>
        <begin position="161"/>
        <end position="171"/>
    </location>
</feature>
<dbReference type="WBParaSite" id="MCU_008455-RA">
    <property type="protein sequence ID" value="MCU_008455-RA"/>
    <property type="gene ID" value="MCU_008455"/>
</dbReference>
<evidence type="ECO:0000313" key="2">
    <source>
        <dbReference type="WBParaSite" id="MCU_008455-RA"/>
    </source>
</evidence>
<reference evidence="2" key="1">
    <citation type="submission" date="2019-11" db="UniProtKB">
        <authorList>
            <consortium name="WormBaseParasite"/>
        </authorList>
    </citation>
    <scope>IDENTIFICATION</scope>
</reference>
<accession>A0A5K3FIF8</accession>